<evidence type="ECO:0000256" key="1">
    <source>
        <dbReference type="ARBA" id="ARBA00004141"/>
    </source>
</evidence>
<dbReference type="InterPro" id="IPR010432">
    <property type="entry name" value="RDD"/>
</dbReference>
<comment type="subcellular location">
    <subcellularLocation>
        <location evidence="1">Membrane</location>
        <topology evidence="1">Multi-pass membrane protein</topology>
    </subcellularLocation>
</comment>
<dbReference type="Proteomes" id="UP001241747">
    <property type="component" value="Unassembled WGS sequence"/>
</dbReference>
<name>A0ABU0LBN4_XANAG</name>
<organism evidence="7 8">
    <name type="scientific">Xanthobacter agilis</name>
    <dbReference type="NCBI Taxonomy" id="47492"/>
    <lineage>
        <taxon>Bacteria</taxon>
        <taxon>Pseudomonadati</taxon>
        <taxon>Pseudomonadota</taxon>
        <taxon>Alphaproteobacteria</taxon>
        <taxon>Hyphomicrobiales</taxon>
        <taxon>Xanthobacteraceae</taxon>
        <taxon>Xanthobacter</taxon>
    </lineage>
</organism>
<feature type="domain" description="RDD" evidence="6">
    <location>
        <begin position="41"/>
        <end position="167"/>
    </location>
</feature>
<dbReference type="EMBL" id="JAUSVY010000002">
    <property type="protein sequence ID" value="MDQ0504543.1"/>
    <property type="molecule type" value="Genomic_DNA"/>
</dbReference>
<evidence type="ECO:0000256" key="2">
    <source>
        <dbReference type="ARBA" id="ARBA00022692"/>
    </source>
</evidence>
<keyword evidence="3 5" id="KW-1133">Transmembrane helix</keyword>
<evidence type="ECO:0000256" key="3">
    <source>
        <dbReference type="ARBA" id="ARBA00022989"/>
    </source>
</evidence>
<keyword evidence="4 5" id="KW-0472">Membrane</keyword>
<gene>
    <name evidence="7" type="ORF">QOZ94_001317</name>
</gene>
<reference evidence="7 8" key="1">
    <citation type="submission" date="2023-07" db="EMBL/GenBank/DDBJ databases">
        <title>Genomic Encyclopedia of Type Strains, Phase IV (KMG-IV): sequencing the most valuable type-strain genomes for metagenomic binning, comparative biology and taxonomic classification.</title>
        <authorList>
            <person name="Goeker M."/>
        </authorList>
    </citation>
    <scope>NUCLEOTIDE SEQUENCE [LARGE SCALE GENOMIC DNA]</scope>
    <source>
        <strain evidence="7 8">DSM 3770</strain>
    </source>
</reference>
<dbReference type="RefSeq" id="WP_237344981.1">
    <property type="nucleotide sequence ID" value="NZ_JABWGX010000007.1"/>
</dbReference>
<keyword evidence="8" id="KW-1185">Reference proteome</keyword>
<accession>A0ABU0LBN4</accession>
<evidence type="ECO:0000259" key="6">
    <source>
        <dbReference type="Pfam" id="PF06271"/>
    </source>
</evidence>
<feature type="transmembrane region" description="Helical" evidence="5">
    <location>
        <begin position="76"/>
        <end position="98"/>
    </location>
</feature>
<evidence type="ECO:0000256" key="4">
    <source>
        <dbReference type="ARBA" id="ARBA00023136"/>
    </source>
</evidence>
<feature type="transmembrane region" description="Helical" evidence="5">
    <location>
        <begin position="126"/>
        <end position="154"/>
    </location>
</feature>
<proteinExistence type="predicted"/>
<sequence>MSNAGDANRDPYRDPYPGAADGPKPHAFDPVTQPEYFEGVLSRRLIAFCVDVMMILGPIVGLAVFIFIFGIVTLSLGWLLFPLLGPAFVVWAIAYNAITLGSPASATLGMRLMDIEMRTWYGAPCYSLLGAVHAVLFWVSISALTPLVLIVPLLNDRRRLLHDFVAGTVVVNTPARASMLRRIQ</sequence>
<comment type="caution">
    <text evidence="7">The sequence shown here is derived from an EMBL/GenBank/DDBJ whole genome shotgun (WGS) entry which is preliminary data.</text>
</comment>
<evidence type="ECO:0000313" key="8">
    <source>
        <dbReference type="Proteomes" id="UP001241747"/>
    </source>
</evidence>
<feature type="transmembrane region" description="Helical" evidence="5">
    <location>
        <begin position="45"/>
        <end position="69"/>
    </location>
</feature>
<protein>
    <submittedName>
        <fullName evidence="7">RDD family membrane protein YckC</fullName>
    </submittedName>
</protein>
<evidence type="ECO:0000256" key="5">
    <source>
        <dbReference type="SAM" id="Phobius"/>
    </source>
</evidence>
<keyword evidence="2 5" id="KW-0812">Transmembrane</keyword>
<evidence type="ECO:0000313" key="7">
    <source>
        <dbReference type="EMBL" id="MDQ0504543.1"/>
    </source>
</evidence>
<dbReference type="Pfam" id="PF06271">
    <property type="entry name" value="RDD"/>
    <property type="match status" value="1"/>
</dbReference>